<reference evidence="2" key="1">
    <citation type="submission" date="2016-11" db="EMBL/GenBank/DDBJ databases">
        <authorList>
            <person name="Jaros S."/>
            <person name="Januszkiewicz K."/>
            <person name="Wedrychowicz H."/>
        </authorList>
    </citation>
    <scope>NUCLEOTIDE SEQUENCE [LARGE SCALE GENOMIC DNA]</scope>
    <source>
        <strain evidence="2">DSM 27370</strain>
    </source>
</reference>
<gene>
    <name evidence="2" type="ORF">SAMN05444362_12142</name>
</gene>
<evidence type="ECO:0000313" key="3">
    <source>
        <dbReference type="Proteomes" id="UP000184480"/>
    </source>
</evidence>
<accession>A0A1M5IWJ6</accession>
<dbReference type="Proteomes" id="UP000184480">
    <property type="component" value="Unassembled WGS sequence"/>
</dbReference>
<dbReference type="OrthoDB" id="1072996at2"/>
<organism evidence="2 3">
    <name type="scientific">Dysgonomonas macrotermitis</name>
    <dbReference type="NCBI Taxonomy" id="1346286"/>
    <lineage>
        <taxon>Bacteria</taxon>
        <taxon>Pseudomonadati</taxon>
        <taxon>Bacteroidota</taxon>
        <taxon>Bacteroidia</taxon>
        <taxon>Bacteroidales</taxon>
        <taxon>Dysgonomonadaceae</taxon>
        <taxon>Dysgonomonas</taxon>
    </lineage>
</organism>
<proteinExistence type="predicted"/>
<protein>
    <recommendedName>
        <fullName evidence="4">Phage terminase small subunit</fullName>
    </recommendedName>
</protein>
<evidence type="ECO:0008006" key="4">
    <source>
        <dbReference type="Google" id="ProtNLM"/>
    </source>
</evidence>
<dbReference type="RefSeq" id="WP_062184294.1">
    <property type="nucleotide sequence ID" value="NZ_BBXL01000026.1"/>
</dbReference>
<dbReference type="STRING" id="1346286.SAMN05444362_12142"/>
<name>A0A1M5IWJ6_9BACT</name>
<feature type="region of interest" description="Disordered" evidence="1">
    <location>
        <begin position="160"/>
        <end position="186"/>
    </location>
</feature>
<evidence type="ECO:0000313" key="2">
    <source>
        <dbReference type="EMBL" id="SHG32718.1"/>
    </source>
</evidence>
<dbReference type="EMBL" id="FQUC01000021">
    <property type="protein sequence ID" value="SHG32718.1"/>
    <property type="molecule type" value="Genomic_DNA"/>
</dbReference>
<evidence type="ECO:0000256" key="1">
    <source>
        <dbReference type="SAM" id="MobiDB-lite"/>
    </source>
</evidence>
<dbReference type="AlphaFoldDB" id="A0A1M5IWJ6"/>
<sequence length="186" mass="20796">MAKPKYNYKSKEFLDQIESLAKKGLTDKEIAFSMGLNPTYFSEKKEAVPELSEALTRARVQINAIVRQKYLSIGLGGIKTRTVTRRKVEIEDGSLMDGDVIQETETELPPNPSVLAQWLFNHDEEWRKSVIDGKKLDVTSNGETVGVQLVFADTPLSDKDLEEIKNIQNGNSSTEEDSTDSGIQET</sequence>
<keyword evidence="3" id="KW-1185">Reference proteome</keyword>